<keyword evidence="2" id="KW-1185">Reference proteome</keyword>
<sequence length="71" mass="8334">MTSSSRQIPNQDLSRANLYRYKSIALILGEKTFSRKLQNFMGYQHGCFRENRRKIGFKNLSFNPNFSVVVE</sequence>
<name>A0A0V0ZQY1_9BILA</name>
<gene>
    <name evidence="1" type="ORF">T12_4102</name>
</gene>
<proteinExistence type="predicted"/>
<comment type="caution">
    <text evidence="1">The sequence shown here is derived from an EMBL/GenBank/DDBJ whole genome shotgun (WGS) entry which is preliminary data.</text>
</comment>
<reference evidence="1 2" key="1">
    <citation type="submission" date="2015-01" db="EMBL/GenBank/DDBJ databases">
        <title>Evolution of Trichinella species and genotypes.</title>
        <authorList>
            <person name="Korhonen P.K."/>
            <person name="Edoardo P."/>
            <person name="Giuseppe L.R."/>
            <person name="Gasser R.B."/>
        </authorList>
    </citation>
    <scope>NUCLEOTIDE SEQUENCE [LARGE SCALE GENOMIC DNA]</scope>
    <source>
        <strain evidence="1">ISS2496</strain>
    </source>
</reference>
<organism evidence="1 2">
    <name type="scientific">Trichinella patagoniensis</name>
    <dbReference type="NCBI Taxonomy" id="990121"/>
    <lineage>
        <taxon>Eukaryota</taxon>
        <taxon>Metazoa</taxon>
        <taxon>Ecdysozoa</taxon>
        <taxon>Nematoda</taxon>
        <taxon>Enoplea</taxon>
        <taxon>Dorylaimia</taxon>
        <taxon>Trichinellida</taxon>
        <taxon>Trichinellidae</taxon>
        <taxon>Trichinella</taxon>
    </lineage>
</organism>
<dbReference type="Proteomes" id="UP000054783">
    <property type="component" value="Unassembled WGS sequence"/>
</dbReference>
<protein>
    <submittedName>
        <fullName evidence="1">Uncharacterized protein</fullName>
    </submittedName>
</protein>
<accession>A0A0V0ZQY1</accession>
<dbReference type="EMBL" id="JYDQ01000106">
    <property type="protein sequence ID" value="KRY14882.1"/>
    <property type="molecule type" value="Genomic_DNA"/>
</dbReference>
<evidence type="ECO:0000313" key="2">
    <source>
        <dbReference type="Proteomes" id="UP000054783"/>
    </source>
</evidence>
<evidence type="ECO:0000313" key="1">
    <source>
        <dbReference type="EMBL" id="KRY14882.1"/>
    </source>
</evidence>
<dbReference type="AlphaFoldDB" id="A0A0V0ZQY1"/>